<dbReference type="PROSITE" id="PS51846">
    <property type="entry name" value="CNNM"/>
    <property type="match status" value="1"/>
</dbReference>
<dbReference type="PANTHER" id="PTHR43099">
    <property type="entry name" value="UPF0053 PROTEIN YRKA"/>
    <property type="match status" value="1"/>
</dbReference>
<proteinExistence type="inferred from homology"/>
<dbReference type="InterPro" id="IPR051676">
    <property type="entry name" value="UPF0053_domain"/>
</dbReference>
<dbReference type="Gene3D" id="3.30.465.10">
    <property type="match status" value="1"/>
</dbReference>
<keyword evidence="7 9" id="KW-0129">CBS domain</keyword>
<feature type="transmembrane region" description="Helical" evidence="11">
    <location>
        <begin position="68"/>
        <end position="90"/>
    </location>
</feature>
<dbReference type="InterPro" id="IPR016169">
    <property type="entry name" value="FAD-bd_PCMH_sub2"/>
</dbReference>
<dbReference type="GO" id="GO:0050660">
    <property type="term" value="F:flavin adenine dinucleotide binding"/>
    <property type="evidence" value="ECO:0007669"/>
    <property type="project" value="InterPro"/>
</dbReference>
<dbReference type="OrthoDB" id="9798188at2"/>
<comment type="similarity">
    <text evidence="2">Belongs to the UPF0053 family.</text>
</comment>
<evidence type="ECO:0000256" key="8">
    <source>
        <dbReference type="ARBA" id="ARBA00023136"/>
    </source>
</evidence>
<dbReference type="PANTHER" id="PTHR43099:SF2">
    <property type="entry name" value="UPF0053 PROTEIN YRKA"/>
    <property type="match status" value="1"/>
</dbReference>
<evidence type="ECO:0000313" key="14">
    <source>
        <dbReference type="EMBL" id="TCL31990.1"/>
    </source>
</evidence>
<dbReference type="SUPFAM" id="SSF56176">
    <property type="entry name" value="FAD-binding/transporter-associated domain-like"/>
    <property type="match status" value="1"/>
</dbReference>
<keyword evidence="15" id="KW-1185">Reference proteome</keyword>
<dbReference type="PROSITE" id="PS51371">
    <property type="entry name" value="CBS"/>
    <property type="match status" value="2"/>
</dbReference>
<evidence type="ECO:0000313" key="15">
    <source>
        <dbReference type="Proteomes" id="UP000295063"/>
    </source>
</evidence>
<evidence type="ECO:0000256" key="6">
    <source>
        <dbReference type="ARBA" id="ARBA00022989"/>
    </source>
</evidence>
<dbReference type="Gene3D" id="3.10.580.10">
    <property type="entry name" value="CBS-domain"/>
    <property type="match status" value="1"/>
</dbReference>
<evidence type="ECO:0000256" key="11">
    <source>
        <dbReference type="SAM" id="Phobius"/>
    </source>
</evidence>
<protein>
    <submittedName>
        <fullName evidence="14">Putative hemolysin</fullName>
    </submittedName>
</protein>
<keyword evidence="6 10" id="KW-1133">Transmembrane helix</keyword>
<comment type="subcellular location">
    <subcellularLocation>
        <location evidence="1">Cell membrane</location>
        <topology evidence="1">Multi-pass membrane protein</topology>
    </subcellularLocation>
</comment>
<evidence type="ECO:0000256" key="7">
    <source>
        <dbReference type="ARBA" id="ARBA00023122"/>
    </source>
</evidence>
<comment type="caution">
    <text evidence="14">The sequence shown here is derived from an EMBL/GenBank/DDBJ whole genome shotgun (WGS) entry which is preliminary data.</text>
</comment>
<dbReference type="InterPro" id="IPR005170">
    <property type="entry name" value="Transptr-assoc_dom"/>
</dbReference>
<dbReference type="Proteomes" id="UP000295063">
    <property type="component" value="Unassembled WGS sequence"/>
</dbReference>
<keyword evidence="4 10" id="KW-0812">Transmembrane</keyword>
<evidence type="ECO:0000256" key="10">
    <source>
        <dbReference type="PROSITE-ProRule" id="PRU01193"/>
    </source>
</evidence>
<evidence type="ECO:0000256" key="2">
    <source>
        <dbReference type="ARBA" id="ARBA00006337"/>
    </source>
</evidence>
<keyword evidence="3" id="KW-1003">Cell membrane</keyword>
<dbReference type="SMART" id="SM01091">
    <property type="entry name" value="CorC_HlyC"/>
    <property type="match status" value="1"/>
</dbReference>
<keyword evidence="5" id="KW-0677">Repeat</keyword>
<dbReference type="AlphaFoldDB" id="A0A4R1PQJ4"/>
<dbReference type="GO" id="GO:0005886">
    <property type="term" value="C:plasma membrane"/>
    <property type="evidence" value="ECO:0007669"/>
    <property type="project" value="UniProtKB-SubCell"/>
</dbReference>
<dbReference type="InterPro" id="IPR046342">
    <property type="entry name" value="CBS_dom_sf"/>
</dbReference>
<feature type="transmembrane region" description="Helical" evidence="11">
    <location>
        <begin position="6"/>
        <end position="31"/>
    </location>
</feature>
<evidence type="ECO:0000256" key="3">
    <source>
        <dbReference type="ARBA" id="ARBA00022475"/>
    </source>
</evidence>
<gene>
    <name evidence="14" type="ORF">EV210_12532</name>
</gene>
<feature type="domain" description="CNNM transmembrane" evidence="13">
    <location>
        <begin position="2"/>
        <end position="203"/>
    </location>
</feature>
<dbReference type="EMBL" id="SLUI01000025">
    <property type="protein sequence ID" value="TCL31990.1"/>
    <property type="molecule type" value="Genomic_DNA"/>
</dbReference>
<dbReference type="CDD" id="cd04590">
    <property type="entry name" value="CBS_pair_CorC_HlyC_assoc"/>
    <property type="match status" value="1"/>
</dbReference>
<feature type="domain" description="CBS" evidence="12">
    <location>
        <begin position="286"/>
        <end position="346"/>
    </location>
</feature>
<evidence type="ECO:0000256" key="5">
    <source>
        <dbReference type="ARBA" id="ARBA00022737"/>
    </source>
</evidence>
<dbReference type="InterPro" id="IPR002550">
    <property type="entry name" value="CNNM"/>
</dbReference>
<sequence>MDSESSIFEIGIIFALIIANGLFSMTEMAIVSSRKSRLEKKADEGDKGARVALELAEDPNQMLSTIQIGITLIGILTGTFGGANLAGVLAEQLNAFAFLAPYSYSISLFFVISAITYFTLIIGELVPKRLAMNNPEPIASVMAVPMRTFAKLSLPIVAFLSASTNAVLRFAGIKQTEEPPVTEDEIKILLEQGAEAGTFEKEEPELVDRIFRLADLRAGAVMTPRTQMQWLDLEQPAESLLQIITESSHSRFPVARGSLDNFIGMVYTNDILADHLRGKKLDVEKAIRIPVYIPESMKIMKVLEILKSAVTHEAIVLDEYGGIEGFITLHDILEEILGVMPMGLEEIEESRIIKRDDNSWLVDGLVGIEEFKDHFDIDELPGEDKELFKTVGGFVTYYFGYIPAAAEQFTWDVFQFEILDMDRVRVDKVLVTKKDTDANADFW</sequence>
<name>A0A4R1PQJ4_9FIRM</name>
<organism evidence="14 15">
    <name type="scientific">Anaerospora hongkongensis</name>
    <dbReference type="NCBI Taxonomy" id="244830"/>
    <lineage>
        <taxon>Bacteria</taxon>
        <taxon>Bacillati</taxon>
        <taxon>Bacillota</taxon>
        <taxon>Negativicutes</taxon>
        <taxon>Selenomonadales</taxon>
        <taxon>Sporomusaceae</taxon>
        <taxon>Anaerospora</taxon>
    </lineage>
</organism>
<dbReference type="InterPro" id="IPR000644">
    <property type="entry name" value="CBS_dom"/>
</dbReference>
<dbReference type="Pfam" id="PF03471">
    <property type="entry name" value="CorC_HlyC"/>
    <property type="match status" value="1"/>
</dbReference>
<feature type="domain" description="CBS" evidence="12">
    <location>
        <begin position="222"/>
        <end position="281"/>
    </location>
</feature>
<accession>A0A4R1PQJ4</accession>
<feature type="transmembrane region" description="Helical" evidence="11">
    <location>
        <begin position="102"/>
        <end position="122"/>
    </location>
</feature>
<dbReference type="InterPro" id="IPR036318">
    <property type="entry name" value="FAD-bd_PCMH-like_sf"/>
</dbReference>
<dbReference type="Pfam" id="PF00571">
    <property type="entry name" value="CBS"/>
    <property type="match status" value="1"/>
</dbReference>
<evidence type="ECO:0000256" key="1">
    <source>
        <dbReference type="ARBA" id="ARBA00004651"/>
    </source>
</evidence>
<reference evidence="14 15" key="1">
    <citation type="submission" date="2019-03" db="EMBL/GenBank/DDBJ databases">
        <title>Genomic Encyclopedia of Type Strains, Phase IV (KMG-IV): sequencing the most valuable type-strain genomes for metagenomic binning, comparative biology and taxonomic classification.</title>
        <authorList>
            <person name="Goeker M."/>
        </authorList>
    </citation>
    <scope>NUCLEOTIDE SEQUENCE [LARGE SCALE GENOMIC DNA]</scope>
    <source>
        <strain evidence="14 15">DSM 15969</strain>
    </source>
</reference>
<dbReference type="FunFam" id="3.30.465.10:FF:000023">
    <property type="entry name" value="Magnesium and cobalt transporter"/>
    <property type="match status" value="1"/>
</dbReference>
<dbReference type="InterPro" id="IPR044751">
    <property type="entry name" value="Ion_transp-like_CBS"/>
</dbReference>
<dbReference type="SUPFAM" id="SSF54631">
    <property type="entry name" value="CBS-domain pair"/>
    <property type="match status" value="1"/>
</dbReference>
<dbReference type="Pfam" id="PF01595">
    <property type="entry name" value="CNNM"/>
    <property type="match status" value="1"/>
</dbReference>
<evidence type="ECO:0000259" key="12">
    <source>
        <dbReference type="PROSITE" id="PS51371"/>
    </source>
</evidence>
<evidence type="ECO:0000256" key="9">
    <source>
        <dbReference type="PROSITE-ProRule" id="PRU00703"/>
    </source>
</evidence>
<evidence type="ECO:0000259" key="13">
    <source>
        <dbReference type="PROSITE" id="PS51846"/>
    </source>
</evidence>
<keyword evidence="8 10" id="KW-0472">Membrane</keyword>
<evidence type="ECO:0000256" key="4">
    <source>
        <dbReference type="ARBA" id="ARBA00022692"/>
    </source>
</evidence>